<dbReference type="InterPro" id="IPR039367">
    <property type="entry name" value="Och1-like"/>
</dbReference>
<dbReference type="GO" id="GO:0006487">
    <property type="term" value="P:protein N-linked glycosylation"/>
    <property type="evidence" value="ECO:0007669"/>
    <property type="project" value="TreeGrafter"/>
</dbReference>
<sequence>MKKIYDSKKKKPTYLIIVAVIFILLFLLWLVVNEYKRPTNLIPISAEICLVEEQKKQDKIQSLVHQYDFNVITQDYCSRWFNDNEGSQYQQQEEKEKNNQIIKNIYQIVDDKKEIQEDLQKYTTGWGELNQDYEHYLMDDGDLEQIISRIATAEEYQLYAKIASPVVRADFARILLIYYLGGVYADSSLDARYPLNQIISPKDECVLGIEKYEKKMDKYLNKVDFYFVPEIEMIDSFCNWFFACSPKHPLFRKLLDQLVSNLKRIEKNKSQPHSISETSGAHMLTKVVKEYYKSQGFDGIYILTPPEVGSSANSKRFVWTSNRQKLMKRHYSDNKVQGLHKIL</sequence>
<keyword evidence="1" id="KW-0812">Transmembrane</keyword>
<keyword evidence="1" id="KW-0472">Membrane</keyword>
<gene>
    <name evidence="2" type="ORF">M0812_00353</name>
</gene>
<evidence type="ECO:0000256" key="1">
    <source>
        <dbReference type="SAM" id="Phobius"/>
    </source>
</evidence>
<dbReference type="InterPro" id="IPR029044">
    <property type="entry name" value="Nucleotide-diphossugar_trans"/>
</dbReference>
<dbReference type="PANTHER" id="PTHR31834">
    <property type="entry name" value="INITIATION-SPECIFIC ALPHA-1,6-MANNOSYLTRANSFERASE"/>
    <property type="match status" value="1"/>
</dbReference>
<reference evidence="2" key="1">
    <citation type="submission" date="2022-08" db="EMBL/GenBank/DDBJ databases">
        <title>Novel sulphate-reducing endosymbionts in the free-living metamonad Anaeramoeba.</title>
        <authorList>
            <person name="Jerlstrom-Hultqvist J."/>
            <person name="Cepicka I."/>
            <person name="Gallot-Lavallee L."/>
            <person name="Salas-Leiva D."/>
            <person name="Curtis B.A."/>
            <person name="Zahonova K."/>
            <person name="Pipaliya S."/>
            <person name="Dacks J."/>
            <person name="Roger A.J."/>
        </authorList>
    </citation>
    <scope>NUCLEOTIDE SEQUENCE</scope>
    <source>
        <strain evidence="2">Busselton2</strain>
    </source>
</reference>
<feature type="transmembrane region" description="Helical" evidence="1">
    <location>
        <begin position="12"/>
        <end position="32"/>
    </location>
</feature>
<dbReference type="EMBL" id="JANTQA010000015">
    <property type="protein sequence ID" value="KAJ3447880.1"/>
    <property type="molecule type" value="Genomic_DNA"/>
</dbReference>
<dbReference type="Gene3D" id="3.90.550.20">
    <property type="match status" value="1"/>
</dbReference>
<dbReference type="InterPro" id="IPR007577">
    <property type="entry name" value="GlycoTrfase_DXD_sugar-bd_CS"/>
</dbReference>
<dbReference type="AlphaFoldDB" id="A0AAV8A7A7"/>
<name>A0AAV8A7A7_9EUKA</name>
<dbReference type="Pfam" id="PF04488">
    <property type="entry name" value="Gly_transf_sug"/>
    <property type="match status" value="1"/>
</dbReference>
<comment type="caution">
    <text evidence="2">The sequence shown here is derived from an EMBL/GenBank/DDBJ whole genome shotgun (WGS) entry which is preliminary data.</text>
</comment>
<evidence type="ECO:0000313" key="2">
    <source>
        <dbReference type="EMBL" id="KAJ3447880.1"/>
    </source>
</evidence>
<organism evidence="2 3">
    <name type="scientific">Anaeramoeba flamelloides</name>
    <dbReference type="NCBI Taxonomy" id="1746091"/>
    <lineage>
        <taxon>Eukaryota</taxon>
        <taxon>Metamonada</taxon>
        <taxon>Anaeramoebidae</taxon>
        <taxon>Anaeramoeba</taxon>
    </lineage>
</organism>
<proteinExistence type="predicted"/>
<accession>A0AAV8A7A7</accession>
<dbReference type="GO" id="GO:0000136">
    <property type="term" value="C:mannan polymerase complex"/>
    <property type="evidence" value="ECO:0007669"/>
    <property type="project" value="TreeGrafter"/>
</dbReference>
<dbReference type="GO" id="GO:0000009">
    <property type="term" value="F:alpha-1,6-mannosyltransferase activity"/>
    <property type="evidence" value="ECO:0007669"/>
    <property type="project" value="InterPro"/>
</dbReference>
<dbReference type="PANTHER" id="PTHR31834:SF1">
    <property type="entry name" value="INITIATION-SPECIFIC ALPHA-1,6-MANNOSYLTRANSFERASE"/>
    <property type="match status" value="1"/>
</dbReference>
<keyword evidence="1" id="KW-1133">Transmembrane helix</keyword>
<protein>
    <submittedName>
        <fullName evidence="2">Initiation-specific alpha-16-mannosyltransferase</fullName>
    </submittedName>
</protein>
<dbReference type="Proteomes" id="UP001146793">
    <property type="component" value="Unassembled WGS sequence"/>
</dbReference>
<dbReference type="SUPFAM" id="SSF53448">
    <property type="entry name" value="Nucleotide-diphospho-sugar transferases"/>
    <property type="match status" value="1"/>
</dbReference>
<evidence type="ECO:0000313" key="3">
    <source>
        <dbReference type="Proteomes" id="UP001146793"/>
    </source>
</evidence>